<organism evidence="2 3">
    <name type="scientific">Tuber borchii</name>
    <name type="common">White truffle</name>
    <dbReference type="NCBI Taxonomy" id="42251"/>
    <lineage>
        <taxon>Eukaryota</taxon>
        <taxon>Fungi</taxon>
        <taxon>Dikarya</taxon>
        <taxon>Ascomycota</taxon>
        <taxon>Pezizomycotina</taxon>
        <taxon>Pezizomycetes</taxon>
        <taxon>Pezizales</taxon>
        <taxon>Tuberaceae</taxon>
        <taxon>Tuber</taxon>
    </lineage>
</organism>
<dbReference type="AlphaFoldDB" id="A0A2T6ZGV2"/>
<dbReference type="OrthoDB" id="5431011at2759"/>
<evidence type="ECO:0000256" key="1">
    <source>
        <dbReference type="SAM" id="MobiDB-lite"/>
    </source>
</evidence>
<name>A0A2T6ZGV2_TUBBO</name>
<reference evidence="2 3" key="1">
    <citation type="submission" date="2017-04" db="EMBL/GenBank/DDBJ databases">
        <title>Draft genome sequence of Tuber borchii Vittad., a whitish edible truffle.</title>
        <authorList>
            <consortium name="DOE Joint Genome Institute"/>
            <person name="Murat C."/>
            <person name="Kuo A."/>
            <person name="Barry K.W."/>
            <person name="Clum A."/>
            <person name="Dockter R.B."/>
            <person name="Fauchery L."/>
            <person name="Iotti M."/>
            <person name="Kohler A."/>
            <person name="Labutti K."/>
            <person name="Lindquist E.A."/>
            <person name="Lipzen A."/>
            <person name="Ohm R.A."/>
            <person name="Wang M."/>
            <person name="Grigoriev I.V."/>
            <person name="Zambonelli A."/>
            <person name="Martin F.M."/>
        </authorList>
    </citation>
    <scope>NUCLEOTIDE SEQUENCE [LARGE SCALE GENOMIC DNA]</scope>
    <source>
        <strain evidence="2 3">Tbo3840</strain>
    </source>
</reference>
<proteinExistence type="predicted"/>
<evidence type="ECO:0000313" key="3">
    <source>
        <dbReference type="Proteomes" id="UP000244722"/>
    </source>
</evidence>
<dbReference type="Proteomes" id="UP000244722">
    <property type="component" value="Unassembled WGS sequence"/>
</dbReference>
<keyword evidence="3" id="KW-1185">Reference proteome</keyword>
<sequence length="166" mass="18700">MNPQDAAEVSTPISGSEHLAPSPKPSNDITLSAQEPSIIPVTEGEIHTDTHQPRQRASLTESERLLLVRLCCSRGEEYLQGKERFWIRQTEEFNRTSGKSIANARTIVMRMLKQYKTKCSKDTQASGTVFAETELDQALNGWNAWVVRAEREKAAKRLAEEEEKAE</sequence>
<feature type="region of interest" description="Disordered" evidence="1">
    <location>
        <begin position="1"/>
        <end position="31"/>
    </location>
</feature>
<evidence type="ECO:0000313" key="2">
    <source>
        <dbReference type="EMBL" id="PUU74715.1"/>
    </source>
</evidence>
<protein>
    <submittedName>
        <fullName evidence="2">Uncharacterized protein</fullName>
    </submittedName>
</protein>
<dbReference type="EMBL" id="NESQ01000277">
    <property type="protein sequence ID" value="PUU74715.1"/>
    <property type="molecule type" value="Genomic_DNA"/>
</dbReference>
<comment type="caution">
    <text evidence="2">The sequence shown here is derived from an EMBL/GenBank/DDBJ whole genome shotgun (WGS) entry which is preliminary data.</text>
</comment>
<gene>
    <name evidence="2" type="ORF">B9Z19DRAFT_1092089</name>
</gene>
<accession>A0A2T6ZGV2</accession>